<feature type="compositionally biased region" description="Basic and acidic residues" evidence="10">
    <location>
        <begin position="376"/>
        <end position="391"/>
    </location>
</feature>
<evidence type="ECO:0000313" key="13">
    <source>
        <dbReference type="Proteomes" id="UP001174314"/>
    </source>
</evidence>
<dbReference type="GO" id="GO:0015450">
    <property type="term" value="F:protein-transporting ATPase activity"/>
    <property type="evidence" value="ECO:0007669"/>
    <property type="project" value="InterPro"/>
</dbReference>
<name>A0AAU0PXP6_9CORY</name>
<protein>
    <recommendedName>
        <fullName evidence="9">Protein-export membrane protein SecF</fullName>
    </recommendedName>
</protein>
<gene>
    <name evidence="9 12" type="primary">secF</name>
    <name evidence="12" type="ORF">Q0N40_05450</name>
</gene>
<feature type="transmembrane region" description="Helical" evidence="9">
    <location>
        <begin position="146"/>
        <end position="167"/>
    </location>
</feature>
<dbReference type="Gene3D" id="1.20.1640.10">
    <property type="entry name" value="Multidrug efflux transporter AcrB transmembrane domain"/>
    <property type="match status" value="1"/>
</dbReference>
<dbReference type="InterPro" id="IPR022646">
    <property type="entry name" value="SecD/SecF_CS"/>
</dbReference>
<dbReference type="InterPro" id="IPR022645">
    <property type="entry name" value="SecD/SecF_bac"/>
</dbReference>
<evidence type="ECO:0000256" key="2">
    <source>
        <dbReference type="ARBA" id="ARBA00022448"/>
    </source>
</evidence>
<evidence type="ECO:0000256" key="1">
    <source>
        <dbReference type="ARBA" id="ARBA00004651"/>
    </source>
</evidence>
<comment type="subcellular location">
    <subcellularLocation>
        <location evidence="1 9">Cell membrane</location>
        <topology evidence="1 9">Multi-pass membrane protein</topology>
    </subcellularLocation>
</comment>
<dbReference type="Pfam" id="PF07549">
    <property type="entry name" value="Sec_GG"/>
    <property type="match status" value="1"/>
</dbReference>
<evidence type="ECO:0000256" key="5">
    <source>
        <dbReference type="ARBA" id="ARBA00022927"/>
    </source>
</evidence>
<proteinExistence type="inferred from homology"/>
<feature type="transmembrane region" description="Helical" evidence="9">
    <location>
        <begin position="201"/>
        <end position="222"/>
    </location>
</feature>
<evidence type="ECO:0000256" key="8">
    <source>
        <dbReference type="ARBA" id="ARBA00023136"/>
    </source>
</evidence>
<dbReference type="GO" id="GO:0005886">
    <property type="term" value="C:plasma membrane"/>
    <property type="evidence" value="ECO:0007669"/>
    <property type="project" value="UniProtKB-SubCell"/>
</dbReference>
<keyword evidence="7 9" id="KW-0811">Translocation</keyword>
<comment type="subunit">
    <text evidence="9">Forms a complex with SecD. Part of the essential Sec protein translocation apparatus which comprises SecA, SecYEG and auxiliary proteins SecDF. Other proteins may also be involved.</text>
</comment>
<organism evidence="12 13">
    <name type="scientific">Corynebacterium pseudokroppenstedtii</name>
    <dbReference type="NCBI Taxonomy" id="2804917"/>
    <lineage>
        <taxon>Bacteria</taxon>
        <taxon>Bacillati</taxon>
        <taxon>Actinomycetota</taxon>
        <taxon>Actinomycetes</taxon>
        <taxon>Mycobacteriales</taxon>
        <taxon>Corynebacteriaceae</taxon>
        <taxon>Corynebacterium</taxon>
    </lineage>
</organism>
<feature type="compositionally biased region" description="Basic and acidic residues" evidence="10">
    <location>
        <begin position="318"/>
        <end position="341"/>
    </location>
</feature>
<dbReference type="PANTHER" id="PTHR30081:SF8">
    <property type="entry name" value="PROTEIN TRANSLOCASE SUBUNIT SECF"/>
    <property type="match status" value="1"/>
</dbReference>
<evidence type="ECO:0000256" key="10">
    <source>
        <dbReference type="SAM" id="MobiDB-lite"/>
    </source>
</evidence>
<feature type="transmembrane region" description="Helical" evidence="9">
    <location>
        <begin position="260"/>
        <end position="278"/>
    </location>
</feature>
<evidence type="ECO:0000259" key="11">
    <source>
        <dbReference type="Pfam" id="PF02355"/>
    </source>
</evidence>
<feature type="compositionally biased region" description="Low complexity" evidence="10">
    <location>
        <begin position="352"/>
        <end position="373"/>
    </location>
</feature>
<keyword evidence="3 9" id="KW-1003">Cell membrane</keyword>
<dbReference type="PRINTS" id="PR01755">
    <property type="entry name" value="SECFTRNLCASE"/>
</dbReference>
<feature type="transmembrane region" description="Helical" evidence="9">
    <location>
        <begin position="290"/>
        <end position="311"/>
    </location>
</feature>
<evidence type="ECO:0000256" key="7">
    <source>
        <dbReference type="ARBA" id="ARBA00023010"/>
    </source>
</evidence>
<comment type="similarity">
    <text evidence="9">Belongs to the SecD/SecF family. SecF subfamily.</text>
</comment>
<dbReference type="AlphaFoldDB" id="A0AAU0PXP6"/>
<dbReference type="GO" id="GO:0043952">
    <property type="term" value="P:protein transport by the Sec complex"/>
    <property type="evidence" value="ECO:0007669"/>
    <property type="project" value="UniProtKB-UniRule"/>
</dbReference>
<dbReference type="InterPro" id="IPR048634">
    <property type="entry name" value="SecD_SecF_C"/>
</dbReference>
<dbReference type="PANTHER" id="PTHR30081">
    <property type="entry name" value="PROTEIN-EXPORT MEMBRANE PROTEIN SEC"/>
    <property type="match status" value="1"/>
</dbReference>
<dbReference type="InterPro" id="IPR022813">
    <property type="entry name" value="SecD/SecF_arch_bac"/>
</dbReference>
<evidence type="ECO:0000256" key="3">
    <source>
        <dbReference type="ARBA" id="ARBA00022475"/>
    </source>
</evidence>
<dbReference type="GO" id="GO:0065002">
    <property type="term" value="P:intracellular protein transmembrane transport"/>
    <property type="evidence" value="ECO:0007669"/>
    <property type="project" value="UniProtKB-UniRule"/>
</dbReference>
<feature type="region of interest" description="Disordered" evidence="10">
    <location>
        <begin position="318"/>
        <end position="413"/>
    </location>
</feature>
<feature type="transmembrane region" description="Helical" evidence="9">
    <location>
        <begin position="174"/>
        <end position="195"/>
    </location>
</feature>
<evidence type="ECO:0000256" key="6">
    <source>
        <dbReference type="ARBA" id="ARBA00022989"/>
    </source>
</evidence>
<comment type="function">
    <text evidence="9">Part of the Sec protein translocase complex. Interacts with the SecYEG preprotein conducting channel. SecDF uses the proton motive force (PMF) to complete protein translocation after the ATP-dependent function of SecA.</text>
</comment>
<keyword evidence="6 9" id="KW-1133">Transmembrane helix</keyword>
<accession>A0AAU0PXP6</accession>
<keyword evidence="5 9" id="KW-0653">Protein transport</keyword>
<evidence type="ECO:0000256" key="9">
    <source>
        <dbReference type="HAMAP-Rule" id="MF_01464"/>
    </source>
</evidence>
<dbReference type="InterPro" id="IPR005665">
    <property type="entry name" value="SecF_bac"/>
</dbReference>
<reference evidence="12 13" key="1">
    <citation type="submission" date="2023-10" db="EMBL/GenBank/DDBJ databases">
        <title>complete genome sequence of Corynebacterium pseudokroppenstedtii P15-C1.</title>
        <authorList>
            <person name="Bruggemann H."/>
            <person name="Poehlein A."/>
        </authorList>
    </citation>
    <scope>NUCLEOTIDE SEQUENCE [LARGE SCALE GENOMIC DNA]</scope>
    <source>
        <strain evidence="12 13">P15_C1</strain>
    </source>
</reference>
<evidence type="ECO:0000313" key="12">
    <source>
        <dbReference type="EMBL" id="WPF24035.1"/>
    </source>
</evidence>
<feature type="transmembrane region" description="Helical" evidence="9">
    <location>
        <begin position="27"/>
        <end position="50"/>
    </location>
</feature>
<keyword evidence="13" id="KW-1185">Reference proteome</keyword>
<dbReference type="RefSeq" id="WP_221923768.1">
    <property type="nucleotide sequence ID" value="NZ_CP137757.1"/>
</dbReference>
<dbReference type="GO" id="GO:0006605">
    <property type="term" value="P:protein targeting"/>
    <property type="evidence" value="ECO:0007669"/>
    <property type="project" value="UniProtKB-UniRule"/>
</dbReference>
<evidence type="ECO:0000256" key="4">
    <source>
        <dbReference type="ARBA" id="ARBA00022692"/>
    </source>
</evidence>
<dbReference type="Pfam" id="PF02355">
    <property type="entry name" value="SecD_SecF_C"/>
    <property type="match status" value="1"/>
</dbReference>
<dbReference type="EMBL" id="CP137757">
    <property type="protein sequence ID" value="WPF24035.1"/>
    <property type="molecule type" value="Genomic_DNA"/>
</dbReference>
<dbReference type="NCBIfam" id="TIGR00966">
    <property type="entry name" value="transloc_SecF"/>
    <property type="match status" value="1"/>
</dbReference>
<keyword evidence="8 9" id="KW-0472">Membrane</keyword>
<keyword evidence="2 9" id="KW-0813">Transport</keyword>
<dbReference type="SUPFAM" id="SSF82866">
    <property type="entry name" value="Multidrug efflux transporter AcrB transmembrane domain"/>
    <property type="match status" value="1"/>
</dbReference>
<sequence>MSKRPFFERIYTGEGGIEFVSLRRRWYGIYAIILAICLVSIIFRGFTLGIDFEGGTKMTMPAGDVSKTEVADTFHEATGVEAQQVQIIGSGNARNVEIESKHLNDDEISEAREALFSKYHPKDASGKETPDSIGDSTVSNSWGSTITHRMALALIVFLALIFLYITVRFERDMAIAAISALAVDAIVVSGLYSIIGFEVSPASIIGLLTVLSYSLYDTVVVFDKVHENTAGLTKTTTSTYAEQANLAVNQTMMRSISTSLFSILPIGALMVVAVWLLGVGTLKDLSLVQLLGVIEGTFSSIFLATPILVSLKSRQKKYSEHTKRVEESRKAESSNQKDERVAVTSGGAEITSSESAGSEPSARSSSRRGGSSRIAHHSDRDPEAGRFHSREGGGASWRPEDNRRRNNSPFDGN</sequence>
<dbReference type="Proteomes" id="UP001174314">
    <property type="component" value="Chromosome"/>
</dbReference>
<dbReference type="KEGG" id="cpsk:Q0N40_05450"/>
<dbReference type="HAMAP" id="MF_01464_B">
    <property type="entry name" value="SecF_B"/>
    <property type="match status" value="1"/>
</dbReference>
<keyword evidence="4 9" id="KW-0812">Transmembrane</keyword>
<feature type="domain" description="Protein export membrane protein SecD/SecF C-terminal" evidence="11">
    <location>
        <begin position="132"/>
        <end position="313"/>
    </location>
</feature>